<dbReference type="Proteomes" id="UP000007648">
    <property type="component" value="Unassembled WGS sequence"/>
</dbReference>
<dbReference type="GO" id="GO:0005739">
    <property type="term" value="C:mitochondrion"/>
    <property type="evidence" value="ECO:0007669"/>
    <property type="project" value="TreeGrafter"/>
</dbReference>
<dbReference type="Gene3D" id="1.10.275.20">
    <property type="entry name" value="Choline/Carnitine o-acyltransferase"/>
    <property type="match status" value="1"/>
</dbReference>
<keyword evidence="5" id="KW-0276">Fatty acid metabolism</keyword>
<protein>
    <recommendedName>
        <fullName evidence="11">Choline/carnitine acyltransferase domain-containing protein</fullName>
    </recommendedName>
</protein>
<evidence type="ECO:0000256" key="2">
    <source>
        <dbReference type="ARBA" id="ARBA00005232"/>
    </source>
</evidence>
<evidence type="ECO:0000256" key="4">
    <source>
        <dbReference type="ARBA" id="ARBA00022679"/>
    </source>
</evidence>
<dbReference type="OrthoDB" id="240216at2759"/>
<dbReference type="PANTHER" id="PTHR22589:SF53">
    <property type="entry name" value="CHOLINE_CARNITINE ACYLTRANSFERASE DOMAIN-CONTAINING PROTEIN"/>
    <property type="match status" value="1"/>
</dbReference>
<evidence type="ECO:0000256" key="5">
    <source>
        <dbReference type="ARBA" id="ARBA00022832"/>
    </source>
</evidence>
<comment type="similarity">
    <text evidence="2 10">Belongs to the carnitine/choline acetyltransferase family.</text>
</comment>
<dbReference type="HOGENOM" id="CLU_013513_4_2_1"/>
<gene>
    <name evidence="12" type="primary">LOC100927393</name>
</gene>
<dbReference type="Pfam" id="PF00755">
    <property type="entry name" value="Carn_acyltransf"/>
    <property type="match status" value="1"/>
</dbReference>
<evidence type="ECO:0000259" key="11">
    <source>
        <dbReference type="Pfam" id="PF00755"/>
    </source>
</evidence>
<dbReference type="InterPro" id="IPR039551">
    <property type="entry name" value="Cho/carn_acyl_trans"/>
</dbReference>
<evidence type="ECO:0000256" key="10">
    <source>
        <dbReference type="RuleBase" id="RU003801"/>
    </source>
</evidence>
<dbReference type="FunFam" id="1.10.275.20:FF:000001">
    <property type="entry name" value="carnitine O-palmitoyltransferase 2, mitochondrial"/>
    <property type="match status" value="1"/>
</dbReference>
<feature type="active site" description="Proton acceptor" evidence="9">
    <location>
        <position position="397"/>
    </location>
</feature>
<dbReference type="Gene3D" id="3.30.559.70">
    <property type="entry name" value="Choline/Carnitine o-acyltransferase, domain 2"/>
    <property type="match status" value="1"/>
</dbReference>
<dbReference type="Ensembl" id="ENSSHAT00000013777.2">
    <property type="protein sequence ID" value="ENSSHAP00000013665.2"/>
    <property type="gene ID" value="ENSSHAG00000011679.2"/>
</dbReference>
<dbReference type="GO" id="GO:0004095">
    <property type="term" value="F:carnitine O-palmitoyltransferase activity"/>
    <property type="evidence" value="ECO:0007669"/>
    <property type="project" value="TreeGrafter"/>
</dbReference>
<dbReference type="KEGG" id="shr:100927393"/>
<evidence type="ECO:0000256" key="7">
    <source>
        <dbReference type="ARBA" id="ARBA00023315"/>
    </source>
</evidence>
<evidence type="ECO:0000313" key="13">
    <source>
        <dbReference type="Proteomes" id="UP000007648"/>
    </source>
</evidence>
<dbReference type="GO" id="GO:0006635">
    <property type="term" value="P:fatty acid beta-oxidation"/>
    <property type="evidence" value="ECO:0007669"/>
    <property type="project" value="UniProtKB-UniPathway"/>
</dbReference>
<accession>G3WE10</accession>
<reference evidence="12" key="2">
    <citation type="submission" date="2025-08" db="UniProtKB">
        <authorList>
            <consortium name="Ensembl"/>
        </authorList>
    </citation>
    <scope>IDENTIFICATION</scope>
</reference>
<dbReference type="STRING" id="9305.ENSSHAP00000013665"/>
<dbReference type="Gene3D" id="1.20.1280.180">
    <property type="match status" value="1"/>
</dbReference>
<keyword evidence="4 10" id="KW-0808">Transferase</keyword>
<comment type="catalytic activity">
    <reaction evidence="8">
        <text>4,8-dimethylnonanoyl-CoA + (R)-carnitine = O-4,8-dimethylnonanoyl-(R)-carnitine + CoA</text>
        <dbReference type="Rhea" id="RHEA:44860"/>
        <dbReference type="ChEBI" id="CHEBI:16347"/>
        <dbReference type="ChEBI" id="CHEBI:57287"/>
        <dbReference type="ChEBI" id="CHEBI:77061"/>
        <dbReference type="ChEBI" id="CHEBI:84654"/>
    </reaction>
</comment>
<name>G3WE10_SARHA</name>
<keyword evidence="6" id="KW-0443">Lipid metabolism</keyword>
<evidence type="ECO:0000256" key="1">
    <source>
        <dbReference type="ARBA" id="ARBA00005005"/>
    </source>
</evidence>
<reference evidence="12" key="3">
    <citation type="submission" date="2025-09" db="UniProtKB">
        <authorList>
            <consortium name="Ensembl"/>
        </authorList>
    </citation>
    <scope>IDENTIFICATION</scope>
</reference>
<dbReference type="AlphaFoldDB" id="G3WE10"/>
<dbReference type="PROSITE" id="PS00439">
    <property type="entry name" value="ACYLTRANSF_C_1"/>
    <property type="match status" value="1"/>
</dbReference>
<evidence type="ECO:0000256" key="6">
    <source>
        <dbReference type="ARBA" id="ARBA00023098"/>
    </source>
</evidence>
<keyword evidence="3" id="KW-0813">Transport</keyword>
<keyword evidence="7 10" id="KW-0012">Acyltransferase</keyword>
<dbReference type="PROSITE" id="PS00440">
    <property type="entry name" value="ACYLTRANSF_C_2"/>
    <property type="match status" value="1"/>
</dbReference>
<dbReference type="GeneTree" id="ENSGT01150000286999"/>
<sequence>MLCLKGPGARCWRSGSPRRGWWRVWSPAVRGAGADDARYYWRSTEHALVASTWDLDHHYVHRSIIPTLHFQPSLPRLPIPELEDSIKRYMAAQKPLLGDNEYRNTEKLAMTFKNGVGKDLHRNLIELDKKNFHTSYITGPWLDMYLSSRDPIVLNFNPFITLKRDPQESYNNQLVRATNLTVSAIKFRNSLRSHILEPDIYYVNPEWSKSKAFKRFLSLLPTWISWYGAYFAEAYPLDMSQYVHLFNSSRVPKQDKDELFSDHAARHLLVMRNGHFYVFDILDPIGNILHPYEIQAHLINILQDGETVAEYPLGYLTTENRNTWAAVREQLLQAGNEESMYKIDSAIFCLCLDSFIVQNSTHLSHCMLHGYGYNRWFDKSFSLIVTGDGTAGINFEHSWGDGIAVLRFINEVYTDSTKHPAVTPRSTAVLCSTNVEKLEFHMNESIQSAVTVARQKFDKQIHKMTVKPLEFRKFGKKYLIQERMSPDAVFQLACQVAAYRHFGKMVPTYEACSTAGFKHGRTETIRPATIYTKQCAQAFIRDRKKYNAQELRKLIDSCSKYHKFLQMEAALGQGFDRHLFALRYLAESRGGPIPEFYQDPAYQYINHNILSTSTLSSPSVFLGGFGPVVPDGFGIGYNIYDYWLGCNITSYMEKDLDEFLFSLEGSLSDFFDVFEGRSLNTD</sequence>
<dbReference type="PANTHER" id="PTHR22589">
    <property type="entry name" value="CARNITINE O-ACYLTRANSFERASE"/>
    <property type="match status" value="1"/>
</dbReference>
<dbReference type="eggNOG" id="KOG3719">
    <property type="taxonomic scope" value="Eukaryota"/>
</dbReference>
<proteinExistence type="inferred from homology"/>
<evidence type="ECO:0000313" key="12">
    <source>
        <dbReference type="Ensembl" id="ENSSHAP00000013665.2"/>
    </source>
</evidence>
<evidence type="ECO:0000256" key="9">
    <source>
        <dbReference type="PIRSR" id="PIRSR600542-1"/>
    </source>
</evidence>
<evidence type="ECO:0000256" key="3">
    <source>
        <dbReference type="ARBA" id="ARBA00022448"/>
    </source>
</evidence>
<feature type="domain" description="Choline/carnitine acyltransferase" evidence="11">
    <location>
        <begin position="77"/>
        <end position="664"/>
    </location>
</feature>
<dbReference type="GeneID" id="100927393"/>
<organism evidence="12 13">
    <name type="scientific">Sarcophilus harrisii</name>
    <name type="common">Tasmanian devil</name>
    <name type="synonym">Sarcophilus laniarius</name>
    <dbReference type="NCBI Taxonomy" id="9305"/>
    <lineage>
        <taxon>Eukaryota</taxon>
        <taxon>Metazoa</taxon>
        <taxon>Chordata</taxon>
        <taxon>Craniata</taxon>
        <taxon>Vertebrata</taxon>
        <taxon>Euteleostomi</taxon>
        <taxon>Mammalia</taxon>
        <taxon>Metatheria</taxon>
        <taxon>Dasyuromorphia</taxon>
        <taxon>Dasyuridae</taxon>
        <taxon>Sarcophilus</taxon>
    </lineage>
</organism>
<evidence type="ECO:0000256" key="8">
    <source>
        <dbReference type="ARBA" id="ARBA00048999"/>
    </source>
</evidence>
<dbReference type="RefSeq" id="XP_023351820.2">
    <property type="nucleotide sequence ID" value="XM_023496052.2"/>
</dbReference>
<dbReference type="InterPro" id="IPR000542">
    <property type="entry name" value="Carn_acyl_trans"/>
</dbReference>
<keyword evidence="13" id="KW-1185">Reference proteome</keyword>
<dbReference type="InParanoid" id="G3WE10"/>
<comment type="pathway">
    <text evidence="1">Lipid metabolism; fatty acid beta-oxidation.</text>
</comment>
<dbReference type="SUPFAM" id="SSF52777">
    <property type="entry name" value="CoA-dependent acyltransferases"/>
    <property type="match status" value="2"/>
</dbReference>
<dbReference type="Gene3D" id="3.30.559.10">
    <property type="entry name" value="Chloramphenicol acetyltransferase-like domain"/>
    <property type="match status" value="1"/>
</dbReference>
<dbReference type="UniPathway" id="UPA00659"/>
<dbReference type="InterPro" id="IPR023213">
    <property type="entry name" value="CAT-like_dom_sf"/>
</dbReference>
<dbReference type="InterPro" id="IPR042231">
    <property type="entry name" value="Cho/carn_acyl_trans_2"/>
</dbReference>
<dbReference type="InterPro" id="IPR042572">
    <property type="entry name" value="Carn_acyl_trans_N"/>
</dbReference>
<reference evidence="12 13" key="1">
    <citation type="journal article" date="2011" name="Proc. Natl. Acad. Sci. U.S.A.">
        <title>Genetic diversity and population structure of the endangered marsupial Sarcophilus harrisii (Tasmanian devil).</title>
        <authorList>
            <person name="Miller W."/>
            <person name="Hayes V.M."/>
            <person name="Ratan A."/>
            <person name="Petersen D.C."/>
            <person name="Wittekindt N.E."/>
            <person name="Miller J."/>
            <person name="Walenz B."/>
            <person name="Knight J."/>
            <person name="Qi J."/>
            <person name="Zhao F."/>
            <person name="Wang Q."/>
            <person name="Bedoya-Reina O.C."/>
            <person name="Katiyar N."/>
            <person name="Tomsho L.P."/>
            <person name="Kasson L.M."/>
            <person name="Hardie R.A."/>
            <person name="Woodbridge P."/>
            <person name="Tindall E.A."/>
            <person name="Bertelsen M.F."/>
            <person name="Dixon D."/>
            <person name="Pyecroft S."/>
            <person name="Helgen K.M."/>
            <person name="Lesk A.M."/>
            <person name="Pringle T.H."/>
            <person name="Patterson N."/>
            <person name="Zhang Y."/>
            <person name="Kreiss A."/>
            <person name="Woods G.M."/>
            <person name="Jones M.E."/>
            <person name="Schuster S.C."/>
        </authorList>
    </citation>
    <scope>NUCLEOTIDE SEQUENCE [LARGE SCALE GENOMIC DNA]</scope>
</reference>